<feature type="compositionally biased region" description="Polar residues" evidence="1">
    <location>
        <begin position="105"/>
        <end position="126"/>
    </location>
</feature>
<dbReference type="EMBL" id="JBBCAQ010000014">
    <property type="protein sequence ID" value="KAK7598333.1"/>
    <property type="molecule type" value="Genomic_DNA"/>
</dbReference>
<reference evidence="3 4" key="1">
    <citation type="submission" date="2024-03" db="EMBL/GenBank/DDBJ databases">
        <title>Adaptation during the transition from Ophiocordyceps entomopathogen to insect associate is accompanied by gene loss and intensified selection.</title>
        <authorList>
            <person name="Ward C.M."/>
            <person name="Onetto C.A."/>
            <person name="Borneman A.R."/>
        </authorList>
    </citation>
    <scope>NUCLEOTIDE SEQUENCE [LARGE SCALE GENOMIC DNA]</scope>
    <source>
        <strain evidence="3">AWRI1</strain>
        <tissue evidence="3">Single Adult Female</tissue>
    </source>
</reference>
<accession>A0AAN9TMY3</accession>
<dbReference type="CDD" id="cd00190">
    <property type="entry name" value="Tryp_SPc"/>
    <property type="match status" value="1"/>
</dbReference>
<dbReference type="InterPro" id="IPR001254">
    <property type="entry name" value="Trypsin_dom"/>
</dbReference>
<dbReference type="PROSITE" id="PS50240">
    <property type="entry name" value="TRYPSIN_DOM"/>
    <property type="match status" value="1"/>
</dbReference>
<evidence type="ECO:0000259" key="2">
    <source>
        <dbReference type="PROSITE" id="PS50240"/>
    </source>
</evidence>
<evidence type="ECO:0000256" key="1">
    <source>
        <dbReference type="SAM" id="MobiDB-lite"/>
    </source>
</evidence>
<dbReference type="Proteomes" id="UP001367676">
    <property type="component" value="Unassembled WGS sequence"/>
</dbReference>
<dbReference type="InterPro" id="IPR001314">
    <property type="entry name" value="Peptidase_S1A"/>
</dbReference>
<protein>
    <recommendedName>
        <fullName evidence="2">Peptidase S1 domain-containing protein</fullName>
    </recommendedName>
</protein>
<dbReference type="PRINTS" id="PR00722">
    <property type="entry name" value="CHYMOTRYPSIN"/>
</dbReference>
<feature type="compositionally biased region" description="Low complexity" evidence="1">
    <location>
        <begin position="128"/>
        <end position="143"/>
    </location>
</feature>
<proteinExistence type="predicted"/>
<dbReference type="PANTHER" id="PTHR24258:SF140">
    <property type="entry name" value="BCDNA.GH08420-RELATED"/>
    <property type="match status" value="1"/>
</dbReference>
<dbReference type="InterPro" id="IPR018114">
    <property type="entry name" value="TRYPSIN_HIS"/>
</dbReference>
<evidence type="ECO:0000313" key="3">
    <source>
        <dbReference type="EMBL" id="KAK7598333.1"/>
    </source>
</evidence>
<keyword evidence="4" id="KW-1185">Reference proteome</keyword>
<dbReference type="AlphaFoldDB" id="A0AAN9TMY3"/>
<dbReference type="PANTHER" id="PTHR24258">
    <property type="entry name" value="SERINE PROTEASE-RELATED"/>
    <property type="match status" value="1"/>
</dbReference>
<dbReference type="InterPro" id="IPR040479">
    <property type="entry name" value="CLIP_SPH_mas"/>
</dbReference>
<gene>
    <name evidence="3" type="ORF">V9T40_006568</name>
</gene>
<dbReference type="FunFam" id="2.40.10.10:FF:000082">
    <property type="entry name" value="Plasma kallikrein"/>
    <property type="match status" value="1"/>
</dbReference>
<dbReference type="SUPFAM" id="SSF50494">
    <property type="entry name" value="Trypsin-like serine proteases"/>
    <property type="match status" value="1"/>
</dbReference>
<name>A0AAN9TMY3_9HEMI</name>
<dbReference type="Pfam" id="PF18398">
    <property type="entry name" value="CLIP_SPH_mas"/>
    <property type="match status" value="5"/>
</dbReference>
<feature type="domain" description="Peptidase S1" evidence="2">
    <location>
        <begin position="534"/>
        <end position="774"/>
    </location>
</feature>
<comment type="caution">
    <text evidence="3">The sequence shown here is derived from an EMBL/GenBank/DDBJ whole genome shotgun (WGS) entry which is preliminary data.</text>
</comment>
<dbReference type="InterPro" id="IPR009003">
    <property type="entry name" value="Peptidase_S1_PA"/>
</dbReference>
<dbReference type="PROSITE" id="PS00134">
    <property type="entry name" value="TRYPSIN_HIS"/>
    <property type="match status" value="1"/>
</dbReference>
<dbReference type="GO" id="GO:0006508">
    <property type="term" value="P:proteolysis"/>
    <property type="evidence" value="ECO:0007669"/>
    <property type="project" value="InterPro"/>
</dbReference>
<dbReference type="Gene3D" id="2.40.10.10">
    <property type="entry name" value="Trypsin-like serine proteases"/>
    <property type="match status" value="1"/>
</dbReference>
<evidence type="ECO:0000313" key="4">
    <source>
        <dbReference type="Proteomes" id="UP001367676"/>
    </source>
</evidence>
<dbReference type="GO" id="GO:0004252">
    <property type="term" value="F:serine-type endopeptidase activity"/>
    <property type="evidence" value="ECO:0007669"/>
    <property type="project" value="InterPro"/>
</dbReference>
<dbReference type="SMART" id="SM00020">
    <property type="entry name" value="Tryp_SPc"/>
    <property type="match status" value="1"/>
</dbReference>
<dbReference type="Pfam" id="PF00089">
    <property type="entry name" value="Trypsin"/>
    <property type="match status" value="1"/>
</dbReference>
<organism evidence="3 4">
    <name type="scientific">Parthenolecanium corni</name>
    <dbReference type="NCBI Taxonomy" id="536013"/>
    <lineage>
        <taxon>Eukaryota</taxon>
        <taxon>Metazoa</taxon>
        <taxon>Ecdysozoa</taxon>
        <taxon>Arthropoda</taxon>
        <taxon>Hexapoda</taxon>
        <taxon>Insecta</taxon>
        <taxon>Pterygota</taxon>
        <taxon>Neoptera</taxon>
        <taxon>Paraneoptera</taxon>
        <taxon>Hemiptera</taxon>
        <taxon>Sternorrhyncha</taxon>
        <taxon>Coccoidea</taxon>
        <taxon>Coccidae</taxon>
        <taxon>Parthenolecanium</taxon>
    </lineage>
</organism>
<sequence length="778" mass="83074">MTSVSIHLGPHNFRLLLIARKNPTEQQAASQPVLPNESLLDSITSTAESRDCPGVCMHTLATIICYEVLENVECPSSSMKCCLEAPANGSSTPAPPQYTPAQRHPPTSHSTRPTESTPQSNPNKRIQTTETTPHKSSTTPSDTGNAGSTKCPGVCVAERIADYCEAVINVAEMCKPGLKCCVSRASFSNGDTPANFIIVDRNTTTSRPHTTESTTTSTSTYFIPMASTQSTTAAGTSMTTTASTTSASTMSAVTRSPSNAKPCNGECVNGLLALFCDDVDTNAFCPGEDSCCITNSVSSSSPATPPPSYYNHYTSPRTTPSTRYTSNYGNPSTTTAASMYGTKSTPQLPRCPGYCLLYIMAAFCERPAVLISQTSNCKKGSVCCDNTKVGSSHKPRPQTTAATTSTTTTPAAPPDPRPECPGSCIMPYLSFTCFRNAELTDLFKCRKSGTQCCAPKSMIREVIEQKTQTSMPPIQRNDTVQPFRPQLPPSQFHMHQPAATSLPAYFTTTTARTPVYNKYVCGVKGTIRERVGRVVGGEDAEPAEWCWQVALINSLNQYLCGGALIGTQWVLTAAHCVTNIVRSGDAIYVRVGDHDLTRKYGSPGAQTLRVATTYIHHNHNSQTLDNDIALLKLHGQADLKDGVCLVCLPARGVSHAAGKRCTVTGYGYMGETGPIPLRVREAELPIVSDAECIRKINAVTEKIFILPASSFCAGGEAGNDACQGDGGGPLVCEDDGFYELAGLVSWGFGCGRADVPGVYVKVSSFIGWINQIISVNNM</sequence>
<feature type="compositionally biased region" description="Low complexity" evidence="1">
    <location>
        <begin position="397"/>
        <end position="410"/>
    </location>
</feature>
<dbReference type="InterPro" id="IPR043504">
    <property type="entry name" value="Peptidase_S1_PA_chymotrypsin"/>
</dbReference>
<feature type="region of interest" description="Disordered" evidence="1">
    <location>
        <begin position="92"/>
        <end position="149"/>
    </location>
</feature>
<feature type="region of interest" description="Disordered" evidence="1">
    <location>
        <begin position="388"/>
        <end position="416"/>
    </location>
</feature>